<accession>A0A2R7Y6Y2</accession>
<keyword evidence="1 5" id="KW-0808">Transferase</keyword>
<evidence type="ECO:0000256" key="4">
    <source>
        <dbReference type="ARBA" id="ARBA00022840"/>
    </source>
</evidence>
<comment type="cofactor">
    <cofactor evidence="5">
        <name>Mg(2+)</name>
        <dbReference type="ChEBI" id="CHEBI:18420"/>
    </cofactor>
</comment>
<comment type="catalytic activity">
    <reaction evidence="5">
        <text>6-hydroxymethyl-7,8-dihydropterin + ATP = (7,8-dihydropterin-6-yl)methyl diphosphate + AMP + H(+)</text>
        <dbReference type="Rhea" id="RHEA:11412"/>
        <dbReference type="ChEBI" id="CHEBI:15378"/>
        <dbReference type="ChEBI" id="CHEBI:30616"/>
        <dbReference type="ChEBI" id="CHEBI:44841"/>
        <dbReference type="ChEBI" id="CHEBI:72950"/>
        <dbReference type="ChEBI" id="CHEBI:456215"/>
        <dbReference type="EC" id="2.7.6.3"/>
    </reaction>
</comment>
<dbReference type="InterPro" id="IPR002826">
    <property type="entry name" value="MptE-like"/>
</dbReference>
<keyword evidence="2 5" id="KW-0547">Nucleotide-binding</keyword>
<evidence type="ECO:0000313" key="7">
    <source>
        <dbReference type="EMBL" id="PUA33295.1"/>
    </source>
</evidence>
<dbReference type="EC" id="2.7.6.3" evidence="5"/>
<dbReference type="InterPro" id="IPR027510">
    <property type="entry name" value="HMPDK_MptE"/>
</dbReference>
<dbReference type="SUPFAM" id="SSF63999">
    <property type="entry name" value="Thiamin pyrophosphokinase, catalytic domain"/>
    <property type="match status" value="1"/>
</dbReference>
<organism evidence="7 8">
    <name type="scientific">Zestosphaera tikiterensis</name>
    <dbReference type="NCBI Taxonomy" id="1973259"/>
    <lineage>
        <taxon>Archaea</taxon>
        <taxon>Thermoproteota</taxon>
        <taxon>Thermoprotei</taxon>
        <taxon>Desulfurococcales</taxon>
        <taxon>Desulfurococcaceae</taxon>
        <taxon>Zestosphaera</taxon>
    </lineage>
</organism>
<gene>
    <name evidence="5" type="primary">mptE</name>
    <name evidence="7" type="ORF">B7O98_02360</name>
</gene>
<dbReference type="GO" id="GO:0005524">
    <property type="term" value="F:ATP binding"/>
    <property type="evidence" value="ECO:0007669"/>
    <property type="project" value="UniProtKB-UniRule"/>
</dbReference>
<dbReference type="GO" id="GO:0016301">
    <property type="term" value="F:kinase activity"/>
    <property type="evidence" value="ECO:0007669"/>
    <property type="project" value="UniProtKB-KW"/>
</dbReference>
<comment type="function">
    <text evidence="5">Catalyzes the transfer of diphosphate from ATP to 6-hydroxymethyl-7,8-dihydropterin (6-HMD), leading to 6-hydroxymethyl-7,8-dihydropterin diphosphate (6-HMDP).</text>
</comment>
<dbReference type="GO" id="GO:0004788">
    <property type="term" value="F:thiamine diphosphokinase activity"/>
    <property type="evidence" value="ECO:0007669"/>
    <property type="project" value="InterPro"/>
</dbReference>
<sequence length="243" mass="27126">MSASELRNSLLWCMIYKRITDELGFCDDRDYVAGKTLDVILQSFKPDPHTTLQELKNMFINRKVLVIGAGPSCVHTDLKSVSASYDVLVGADGGYRCALSKGVETHVIVTDLDGVTLNDLMNFNGFIVIHAHGDNILKLISWIPLLKGRKVLGTAQVCIPSSNLLVFGGFTDGDRAAYLALNLGAKSIDVIGFDFNEVVGRYSKPELKEDTFATKTKVKKLFWCRRLLDYMVWLRDAENRRVC</sequence>
<dbReference type="InterPro" id="IPR036759">
    <property type="entry name" value="TPK_catalytic_sf"/>
</dbReference>
<proteinExistence type="inferred from homology"/>
<comment type="caution">
    <text evidence="7">The sequence shown here is derived from an EMBL/GenBank/DDBJ whole genome shotgun (WGS) entry which is preliminary data.</text>
</comment>
<dbReference type="AlphaFoldDB" id="A0A2R7Y6Y2"/>
<keyword evidence="5" id="KW-0460">Magnesium</keyword>
<evidence type="ECO:0000256" key="3">
    <source>
        <dbReference type="ARBA" id="ARBA00022777"/>
    </source>
</evidence>
<dbReference type="PANTHER" id="PTHR39648:SF1">
    <property type="entry name" value="6-HYDROXYMETHYL-7,8-DIHYDROPTERIN PYROPHOSPHOKINASE"/>
    <property type="match status" value="1"/>
</dbReference>
<protein>
    <recommendedName>
        <fullName evidence="5">6-hydroxymethyl-7,8-dihydropterin pyrophosphokinase</fullName>
        <shortName evidence="5">HPPK</shortName>
        <ecNumber evidence="5">2.7.6.3</ecNumber>
    </recommendedName>
    <alternativeName>
        <fullName evidence="5">2-amino-4-hydroxy-6-hydroxymethyldihydropteridine pyrophosphokinase</fullName>
    </alternativeName>
    <alternativeName>
        <fullName evidence="5">6-hydroxymethyl-7,8-dihydropterin diphosphokinase</fullName>
        <shortName evidence="5">6-HMPDK</shortName>
    </alternativeName>
    <alternativeName>
        <fullName evidence="5">7,8-dihydro-6-hydroxymethylpterin diphosphokinase</fullName>
    </alternativeName>
    <alternativeName>
        <fullName evidence="5">7,8-dihydro-6-hydroxymethylpterin pyrophosphokinase</fullName>
        <shortName evidence="5">PPPK</shortName>
    </alternativeName>
</protein>
<evidence type="ECO:0000256" key="2">
    <source>
        <dbReference type="ARBA" id="ARBA00022741"/>
    </source>
</evidence>
<keyword evidence="3 5" id="KW-0418">Kinase</keyword>
<dbReference type="GO" id="GO:0003848">
    <property type="term" value="F:2-amino-4-hydroxy-6-hydroxymethyldihydropteridine diphosphokinase activity"/>
    <property type="evidence" value="ECO:0007669"/>
    <property type="project" value="UniProtKB-UniRule"/>
</dbReference>
<reference evidence="7 8" key="1">
    <citation type="journal article" date="2018" name="Syst. Appl. Microbiol.">
        <title>A new symbiotic nanoarchaeote (Candidatus Nanoclepta minutus) and its host (Zestosphaera tikiterensis gen. nov., sp. nov.) from a New Zealand hot spring.</title>
        <authorList>
            <person name="St John E."/>
            <person name="Liu Y."/>
            <person name="Podar M."/>
            <person name="Stott M.B."/>
            <person name="Meneghin J."/>
            <person name="Chen Z."/>
            <person name="Lagutin K."/>
            <person name="Mitchell K."/>
            <person name="Reysenbach A.L."/>
        </authorList>
    </citation>
    <scope>NUCLEOTIDE SEQUENCE [LARGE SCALE GENOMIC DNA]</scope>
    <source>
        <strain evidence="7">NZ3</strain>
    </source>
</reference>
<evidence type="ECO:0000256" key="5">
    <source>
        <dbReference type="HAMAP-Rule" id="MF_02131"/>
    </source>
</evidence>
<dbReference type="Pfam" id="PF01973">
    <property type="entry name" value="MptE-like"/>
    <property type="match status" value="1"/>
</dbReference>
<keyword evidence="4 5" id="KW-0067">ATP-binding</keyword>
<dbReference type="Proteomes" id="UP000244093">
    <property type="component" value="Unassembled WGS sequence"/>
</dbReference>
<dbReference type="Gene3D" id="3.40.50.10240">
    <property type="entry name" value="Thiamin pyrophosphokinase, catalytic domain"/>
    <property type="match status" value="1"/>
</dbReference>
<dbReference type="EMBL" id="NBVN01000002">
    <property type="protein sequence ID" value="PUA33295.1"/>
    <property type="molecule type" value="Genomic_DNA"/>
</dbReference>
<dbReference type="GO" id="GO:0009229">
    <property type="term" value="P:thiamine diphosphate biosynthetic process"/>
    <property type="evidence" value="ECO:0007669"/>
    <property type="project" value="InterPro"/>
</dbReference>
<name>A0A2R7Y6Y2_9CREN</name>
<dbReference type="HAMAP" id="MF_02131">
    <property type="entry name" value="HMPDK_arch"/>
    <property type="match status" value="1"/>
</dbReference>
<evidence type="ECO:0000256" key="1">
    <source>
        <dbReference type="ARBA" id="ARBA00022679"/>
    </source>
</evidence>
<comment type="similarity">
    <text evidence="5">Belongs to the archaeal 6-HMPDK family.</text>
</comment>
<dbReference type="GO" id="GO:0000287">
    <property type="term" value="F:magnesium ion binding"/>
    <property type="evidence" value="ECO:0007669"/>
    <property type="project" value="UniProtKB-UniRule"/>
</dbReference>
<evidence type="ECO:0000259" key="6">
    <source>
        <dbReference type="Pfam" id="PF01973"/>
    </source>
</evidence>
<evidence type="ECO:0000313" key="8">
    <source>
        <dbReference type="Proteomes" id="UP000244093"/>
    </source>
</evidence>
<dbReference type="PANTHER" id="PTHR39648">
    <property type="entry name" value="6-HYDROXYMETHYL-7,8-DIHYDROPTERIN PYROPHOSPHOKINASE"/>
    <property type="match status" value="1"/>
</dbReference>
<feature type="domain" description="6-hydroxymethylpterin diphosphokinase MptE-like" evidence="6">
    <location>
        <begin position="50"/>
        <end position="196"/>
    </location>
</feature>